<reference evidence="2 3" key="1">
    <citation type="submission" date="2024-09" db="EMBL/GenBank/DDBJ databases">
        <authorList>
            <person name="Sun Q."/>
            <person name="Mori K."/>
        </authorList>
    </citation>
    <scope>NUCLEOTIDE SEQUENCE [LARGE SCALE GENOMIC DNA]</scope>
    <source>
        <strain evidence="2 3">CCM 8543</strain>
    </source>
</reference>
<evidence type="ECO:0000313" key="3">
    <source>
        <dbReference type="Proteomes" id="UP001589755"/>
    </source>
</evidence>
<name>A0ABV6DD80_9HYPH</name>
<dbReference type="Proteomes" id="UP001589755">
    <property type="component" value="Unassembled WGS sequence"/>
</dbReference>
<dbReference type="EMBL" id="JBHLXD010000062">
    <property type="protein sequence ID" value="MFC0210575.1"/>
    <property type="molecule type" value="Genomic_DNA"/>
</dbReference>
<dbReference type="RefSeq" id="WP_261521697.1">
    <property type="nucleotide sequence ID" value="NZ_JAODNW010000020.1"/>
</dbReference>
<proteinExistence type="predicted"/>
<organism evidence="2 3">
    <name type="scientific">Chelativorans intermedius</name>
    <dbReference type="NCBI Taxonomy" id="515947"/>
    <lineage>
        <taxon>Bacteria</taxon>
        <taxon>Pseudomonadati</taxon>
        <taxon>Pseudomonadota</taxon>
        <taxon>Alphaproteobacteria</taxon>
        <taxon>Hyphomicrobiales</taxon>
        <taxon>Phyllobacteriaceae</taxon>
        <taxon>Chelativorans</taxon>
    </lineage>
</organism>
<evidence type="ECO:0000256" key="1">
    <source>
        <dbReference type="SAM" id="MobiDB-lite"/>
    </source>
</evidence>
<accession>A0ABV6DD80</accession>
<feature type="region of interest" description="Disordered" evidence="1">
    <location>
        <begin position="1"/>
        <end position="23"/>
    </location>
</feature>
<protein>
    <submittedName>
        <fullName evidence="2">Uncharacterized protein</fullName>
    </submittedName>
</protein>
<keyword evidence="3" id="KW-1185">Reference proteome</keyword>
<evidence type="ECO:0000313" key="2">
    <source>
        <dbReference type="EMBL" id="MFC0210575.1"/>
    </source>
</evidence>
<comment type="caution">
    <text evidence="2">The sequence shown here is derived from an EMBL/GenBank/DDBJ whole genome shotgun (WGS) entry which is preliminary data.</text>
</comment>
<gene>
    <name evidence="2" type="ORF">ACFFJ2_19485</name>
</gene>
<sequence>MAKVLPFRPRKRRTARRSPVPADGAAIIIFPGVRYERCDGKGAPPPRRRKRR</sequence>